<reference evidence="1 2" key="1">
    <citation type="submission" date="2020-03" db="EMBL/GenBank/DDBJ databases">
        <title>Cyclobacterium plantarum sp. nov., a marine bacterium isolated from a coastal-marine wetland.</title>
        <authorList>
            <person name="Sanchez-Porro C."/>
            <person name="Ventosa A."/>
            <person name="Amoozegar M."/>
        </authorList>
    </citation>
    <scope>NUCLEOTIDE SEQUENCE [LARGE SCALE GENOMIC DNA]</scope>
    <source>
        <strain evidence="1 2">GBPx2</strain>
    </source>
</reference>
<sequence>MKLLWRKGSSQADRNLSALDPDNIELMGLEVEDWLLFAHNFARFLPYFPKISSPVIHKDWQLFFKELIDIQELPEKGSTAYRDLQKSIASKLEAFSASADLAPHMTLLVAFLELLGYSKDHINGITKRHLDFYYSTVLNIPRKAPQADETFLLIEASKSPAVFLPEGELFDAGKDEKGIARYYSSTRGFSPNLAQVAHLKNRWVDEAGKKIRISQVANSLDGRGEPFKSETSGWWPFGHQLGTADFPELAPATFGFGLAFPSLRAAATADRYFKFEFEFTKKLAFSGEASDIPEILTAHLSGEKGWITLTPSNHPEVGLSCSVTENQLGIVIHLGKEQPSLVSQDEKIHGQIVGEGSPIIWFDLTVGIPKTFKWIKALGESPVKKVKVKSKYKGIQQPVLESDLGILNPSKPFQPFGSVPKKGSSFYIKYPEWDYKQPKSISIKGKWSNTPDKSTEKPPQHFKHWYFGYRDLGENYLSKDNYFSQHFKPVTTLAEPIKMFLLQPTGLKAPLLDKKIKVNDDPENLIVDGDDYFKASISLGDGNNWTNYTGSKALFEENSGNYSTSIAISPKPGKTEIDARGGVKISLLQSFLHELYPRLYALAMASDQPETPIPNEPYTPLMESLEVDFDCEVTYDLTTNSAQDLQLFLRDDFGYLEEQKTKKEGIAHVKEKQPYLLSFPGSGGELFVGIENLEKNQQLSLLFQVLEGSENPQHADFSEENTLSWAVLVDNYWKPLSKDQIVSNQTENLLQSGIIVLNLPQEALESQTRMPGEFTWIRLKSMAPYDATSRVLGVFAQAVKVKFQDRGNELKHLQDGLPAGTIGKMAERKAGVKAVSQPYNTFGGKAPETDKKFYTRVSERLRHKNRAVSLWDYEHLVLQEFPEVYKVKCLNHTCEKSHLSPGQVTLITVPDTVNKNVYDLFQPTLSASKLNQIKVFLEAKISPQVKLTVMNPLYEEISIKVVVSFKSGLDKAYYSNFMEEDIIHHLAPWTAENRQAIDFSNHFNFSGLIYFIEKLDYVDFIQQLRVFKDGIETSKEILPKSPRHILVSAKSHDIILYGSN</sequence>
<proteinExistence type="predicted"/>
<dbReference type="EMBL" id="JAANYN010000004">
    <property type="protein sequence ID" value="NHE57487.1"/>
    <property type="molecule type" value="Genomic_DNA"/>
</dbReference>
<gene>
    <name evidence="1" type="ORF">G9Q97_11770</name>
</gene>
<protein>
    <recommendedName>
        <fullName evidence="3">Baseplate J-like protein</fullName>
    </recommendedName>
</protein>
<evidence type="ECO:0000313" key="1">
    <source>
        <dbReference type="EMBL" id="NHE57487.1"/>
    </source>
</evidence>
<keyword evidence="2" id="KW-1185">Reference proteome</keyword>
<organism evidence="1 2">
    <name type="scientific">Cyclobacterium plantarum</name>
    <dbReference type="NCBI Taxonomy" id="2716263"/>
    <lineage>
        <taxon>Bacteria</taxon>
        <taxon>Pseudomonadati</taxon>
        <taxon>Bacteroidota</taxon>
        <taxon>Cytophagia</taxon>
        <taxon>Cytophagales</taxon>
        <taxon>Cyclobacteriaceae</taxon>
        <taxon>Cyclobacterium</taxon>
    </lineage>
</organism>
<comment type="caution">
    <text evidence="1">The sequence shown here is derived from an EMBL/GenBank/DDBJ whole genome shotgun (WGS) entry which is preliminary data.</text>
</comment>
<dbReference type="RefSeq" id="WP_166147038.1">
    <property type="nucleotide sequence ID" value="NZ_JAANYN010000004.1"/>
</dbReference>
<evidence type="ECO:0008006" key="3">
    <source>
        <dbReference type="Google" id="ProtNLM"/>
    </source>
</evidence>
<dbReference type="Proteomes" id="UP000649799">
    <property type="component" value="Unassembled WGS sequence"/>
</dbReference>
<evidence type="ECO:0000313" key="2">
    <source>
        <dbReference type="Proteomes" id="UP000649799"/>
    </source>
</evidence>
<accession>A0ABX0HBF2</accession>
<name>A0ABX0HBF2_9BACT</name>